<evidence type="ECO:0000259" key="2">
    <source>
        <dbReference type="Pfam" id="PF00296"/>
    </source>
</evidence>
<dbReference type="CDD" id="cd00347">
    <property type="entry name" value="Flavin_utilizing_monoxygenases"/>
    <property type="match status" value="1"/>
</dbReference>
<evidence type="ECO:0000256" key="1">
    <source>
        <dbReference type="ARBA" id="ARBA00007789"/>
    </source>
</evidence>
<evidence type="ECO:0000313" key="3">
    <source>
        <dbReference type="EMBL" id="ACZ20007.1"/>
    </source>
</evidence>
<dbReference type="Gene3D" id="3.20.20.30">
    <property type="entry name" value="Luciferase-like domain"/>
    <property type="match status" value="1"/>
</dbReference>
<evidence type="ECO:0000313" key="4">
    <source>
        <dbReference type="Proteomes" id="UP000000322"/>
    </source>
</evidence>
<dbReference type="SUPFAM" id="SSF51679">
    <property type="entry name" value="Bacterial luciferase-like"/>
    <property type="match status" value="1"/>
</dbReference>
<keyword evidence="4" id="KW-1185">Reference proteome</keyword>
<dbReference type="STRING" id="446469.Sked_00310"/>
<accession>D1BI33</accession>
<proteinExistence type="predicted"/>
<dbReference type="GO" id="GO:0016705">
    <property type="term" value="F:oxidoreductase activity, acting on paired donors, with incorporation or reduction of molecular oxygen"/>
    <property type="evidence" value="ECO:0007669"/>
    <property type="project" value="InterPro"/>
</dbReference>
<dbReference type="Proteomes" id="UP000000322">
    <property type="component" value="Chromosome"/>
</dbReference>
<dbReference type="HOGENOM" id="CLU_027853_9_0_11"/>
<dbReference type="InterPro" id="IPR036661">
    <property type="entry name" value="Luciferase-like_sf"/>
</dbReference>
<name>D1BI33_SANKS</name>
<dbReference type="AlphaFoldDB" id="D1BI33"/>
<sequence>MSTDTTTGSPVAPAPVDSTPVSALSVLDLIPVRTDQTTADAIAATTRLAQTADELGFRRYWVAEHHNMPAVASTTPPVLLALLASATRQIRVGSGGVMLPNHAPLAVAEQFAVLEAAFPGRVDLGIGRAPGSDPVTSHMLRSSAAQGSDPVDTFPDDVRDTIELMSPEGMVLDLRGRSYPLKGTPRAVTVPETWLLGSSMYSAQLAAALGLPYVFAHHFAGQGTREAMQTYRAAFRPSEHLAEPKTFGIINAVVAETAEEAERRALPYVRSMIRLRTGQGLEPQELVEDAEREGILPEHASIAQAIRASWAVGTPEVAAAKVRELAATVGTDEIMISPVSSAYVGSDPRRVETREETLRLLAGVLLPEHAGVSKHTP</sequence>
<dbReference type="Pfam" id="PF00296">
    <property type="entry name" value="Bac_luciferase"/>
    <property type="match status" value="1"/>
</dbReference>
<dbReference type="RefSeq" id="WP_012865076.1">
    <property type="nucleotide sequence ID" value="NC_013521.1"/>
</dbReference>
<dbReference type="NCBIfam" id="TIGR03558">
    <property type="entry name" value="oxido_grp_1"/>
    <property type="match status" value="1"/>
</dbReference>
<dbReference type="eggNOG" id="COG2141">
    <property type="taxonomic scope" value="Bacteria"/>
</dbReference>
<organism evidence="3 4">
    <name type="scientific">Sanguibacter keddieii (strain ATCC 51767 / DSM 10542 / NCFB 3025 / ST-74)</name>
    <dbReference type="NCBI Taxonomy" id="446469"/>
    <lineage>
        <taxon>Bacteria</taxon>
        <taxon>Bacillati</taxon>
        <taxon>Actinomycetota</taxon>
        <taxon>Actinomycetes</taxon>
        <taxon>Micrococcales</taxon>
        <taxon>Sanguibacteraceae</taxon>
        <taxon>Sanguibacter</taxon>
    </lineage>
</organism>
<dbReference type="EMBL" id="CP001819">
    <property type="protein sequence ID" value="ACZ20007.1"/>
    <property type="molecule type" value="Genomic_DNA"/>
</dbReference>
<protein>
    <submittedName>
        <fullName evidence="3">Flavin-dependent oxidoreductase, F420-dependent methylene-tetrahydromethanopterin reductase</fullName>
    </submittedName>
</protein>
<reference evidence="3 4" key="1">
    <citation type="journal article" date="2009" name="Stand. Genomic Sci.">
        <title>Complete genome sequence of Sanguibacter keddieii type strain (ST-74).</title>
        <authorList>
            <person name="Ivanova N."/>
            <person name="Sikorski J."/>
            <person name="Sims D."/>
            <person name="Brettin T."/>
            <person name="Detter J.C."/>
            <person name="Han C."/>
            <person name="Lapidus A."/>
            <person name="Copeland A."/>
            <person name="Glavina Del Rio T."/>
            <person name="Nolan M."/>
            <person name="Chen F."/>
            <person name="Lucas S."/>
            <person name="Tice H."/>
            <person name="Cheng J.F."/>
            <person name="Bruce D."/>
            <person name="Goodwin L."/>
            <person name="Pitluck S."/>
            <person name="Pati A."/>
            <person name="Mavromatis K."/>
            <person name="Chen A."/>
            <person name="Palaniappan K."/>
            <person name="D'haeseleer P."/>
            <person name="Chain P."/>
            <person name="Bristow J."/>
            <person name="Eisen J.A."/>
            <person name="Markowitz V."/>
            <person name="Hugenholtz P."/>
            <person name="Goker M."/>
            <person name="Pukall R."/>
            <person name="Klenk H.P."/>
            <person name="Kyrpides N.C."/>
        </authorList>
    </citation>
    <scope>NUCLEOTIDE SEQUENCE [LARGE SCALE GENOMIC DNA]</scope>
    <source>
        <strain evidence="4">ATCC 51767 / DSM 10542 / NCFB 3025 / ST-74</strain>
    </source>
</reference>
<dbReference type="KEGG" id="ske:Sked_00310"/>
<feature type="domain" description="Luciferase-like" evidence="2">
    <location>
        <begin position="27"/>
        <end position="330"/>
    </location>
</feature>
<dbReference type="GO" id="GO:0005829">
    <property type="term" value="C:cytosol"/>
    <property type="evidence" value="ECO:0007669"/>
    <property type="project" value="TreeGrafter"/>
</dbReference>
<comment type="similarity">
    <text evidence="1">To bacterial alkanal monooxygenase alpha and beta chains.</text>
</comment>
<dbReference type="InterPro" id="IPR050766">
    <property type="entry name" value="Bact_Lucif_Oxidored"/>
</dbReference>
<dbReference type="PANTHER" id="PTHR30137:SF6">
    <property type="entry name" value="LUCIFERASE-LIKE MONOOXYGENASE"/>
    <property type="match status" value="1"/>
</dbReference>
<gene>
    <name evidence="3" type="ordered locus">Sked_00310</name>
</gene>
<dbReference type="InterPro" id="IPR011251">
    <property type="entry name" value="Luciferase-like_dom"/>
</dbReference>
<dbReference type="InterPro" id="IPR019949">
    <property type="entry name" value="CmoO-like"/>
</dbReference>
<dbReference type="PANTHER" id="PTHR30137">
    <property type="entry name" value="LUCIFERASE-LIKE MONOOXYGENASE"/>
    <property type="match status" value="1"/>
</dbReference>